<gene>
    <name evidence="1" type="ORF">C1J00_10045</name>
</gene>
<dbReference type="AlphaFoldDB" id="A0A2N8TTL3"/>
<protein>
    <submittedName>
        <fullName evidence="1">Uncharacterized protein</fullName>
    </submittedName>
</protein>
<dbReference type="OrthoDB" id="4249240at2"/>
<evidence type="ECO:0000313" key="1">
    <source>
        <dbReference type="EMBL" id="PNG22347.1"/>
    </source>
</evidence>
<dbReference type="Proteomes" id="UP000235943">
    <property type="component" value="Unassembled WGS sequence"/>
</dbReference>
<organism evidence="1 2">
    <name type="scientific">Streptomyces cahuitamycinicus</name>
    <dbReference type="NCBI Taxonomy" id="2070367"/>
    <lineage>
        <taxon>Bacteria</taxon>
        <taxon>Bacillati</taxon>
        <taxon>Actinomycetota</taxon>
        <taxon>Actinomycetes</taxon>
        <taxon>Kitasatosporales</taxon>
        <taxon>Streptomycetaceae</taxon>
        <taxon>Streptomyces</taxon>
    </lineage>
</organism>
<keyword evidence="2" id="KW-1185">Reference proteome</keyword>
<evidence type="ECO:0000313" key="2">
    <source>
        <dbReference type="Proteomes" id="UP000235943"/>
    </source>
</evidence>
<sequence length="92" mass="10182">MPRNIKADHGAVYRAVITWTEIPEKGGTPHTEYEGPYGEPGAAQGRVTFWENYLRDDDTGETRASGHVEEGTITWQPYTPPVKKRAKKGGPA</sequence>
<accession>A0A2N8TTL3</accession>
<comment type="caution">
    <text evidence="1">The sequence shown here is derived from an EMBL/GenBank/DDBJ whole genome shotgun (WGS) entry which is preliminary data.</text>
</comment>
<dbReference type="EMBL" id="POUC01000051">
    <property type="protein sequence ID" value="PNG22347.1"/>
    <property type="molecule type" value="Genomic_DNA"/>
</dbReference>
<dbReference type="RefSeq" id="WP_102908693.1">
    <property type="nucleotide sequence ID" value="NZ_POUC01000051.1"/>
</dbReference>
<name>A0A2N8TTL3_9ACTN</name>
<proteinExistence type="predicted"/>
<reference evidence="1 2" key="1">
    <citation type="submission" date="2018-01" db="EMBL/GenBank/DDBJ databases">
        <title>Draft genome sequence of Streptomyces sp. 13K301.</title>
        <authorList>
            <person name="Sahin N."/>
            <person name="Saygin H."/>
            <person name="Ay H."/>
        </authorList>
    </citation>
    <scope>NUCLEOTIDE SEQUENCE [LARGE SCALE GENOMIC DNA]</scope>
    <source>
        <strain evidence="1 2">13K301</strain>
    </source>
</reference>